<keyword evidence="1" id="KW-1133">Transmembrane helix</keyword>
<keyword evidence="3" id="KW-1185">Reference proteome</keyword>
<proteinExistence type="predicted"/>
<keyword evidence="1" id="KW-0472">Membrane</keyword>
<name>A0ABM7PTK6_SINCY</name>
<protein>
    <submittedName>
        <fullName evidence="2">Uncharacterized protein</fullName>
    </submittedName>
</protein>
<feature type="transmembrane region" description="Helical" evidence="1">
    <location>
        <begin position="15"/>
        <end position="47"/>
    </location>
</feature>
<organism evidence="2 3">
    <name type="scientific">Sinomonas cyclohexanicum</name>
    <name type="common">Corynebacterium cyclohexanicum</name>
    <dbReference type="NCBI Taxonomy" id="322009"/>
    <lineage>
        <taxon>Bacteria</taxon>
        <taxon>Bacillati</taxon>
        <taxon>Actinomycetota</taxon>
        <taxon>Actinomycetes</taxon>
        <taxon>Micrococcales</taxon>
        <taxon>Micrococcaceae</taxon>
        <taxon>Sinomonas</taxon>
    </lineage>
</organism>
<evidence type="ECO:0000313" key="2">
    <source>
        <dbReference type="EMBL" id="BCT75580.1"/>
    </source>
</evidence>
<keyword evidence="1" id="KW-0812">Transmembrane</keyword>
<reference evidence="2 3" key="1">
    <citation type="journal article" date="2021" name="J. Biosci. Bioeng.">
        <title>Identification and characterization of a chc gene cluster responsible for the aromatization pathway of cyclohexanecarboxylate degradation in Sinomonas cyclohexanicum ATCC 51369.</title>
        <authorList>
            <person name="Yamamoto T."/>
            <person name="Hasegawa Y."/>
            <person name="Lau P.C.K."/>
            <person name="Iwaki H."/>
        </authorList>
    </citation>
    <scope>NUCLEOTIDE SEQUENCE [LARGE SCALE GENOMIC DNA]</scope>
    <source>
        <strain evidence="2 3">ATCC 51369</strain>
    </source>
</reference>
<gene>
    <name evidence="2" type="ORF">SCMU_14220</name>
</gene>
<dbReference type="Proteomes" id="UP001319861">
    <property type="component" value="Chromosome"/>
</dbReference>
<evidence type="ECO:0000256" key="1">
    <source>
        <dbReference type="SAM" id="Phobius"/>
    </source>
</evidence>
<dbReference type="EMBL" id="AP024525">
    <property type="protein sequence ID" value="BCT75580.1"/>
    <property type="molecule type" value="Genomic_DNA"/>
</dbReference>
<accession>A0ABM7PTK6</accession>
<evidence type="ECO:0000313" key="3">
    <source>
        <dbReference type="Proteomes" id="UP001319861"/>
    </source>
</evidence>
<dbReference type="RefSeq" id="WP_229232307.1">
    <property type="nucleotide sequence ID" value="NZ_AP024525.1"/>
</dbReference>
<sequence length="56" mass="6027">MIGRTFPHVSLRVRWGWVAAAGAATLALSPTDGPALTVALGFAWLLWRGDRDAGRH</sequence>